<sequence length="366" mass="41613">MEYLSLYEDFLLKNASQITSIESSLRSLTYILPGRFHDAELASQALYAALNLVGLYHNSILKRAAQAHAVENKTGPVEESAFNKYLQFWSSNSKLNASASTALSVISYTQVLMEMAVVKKLGKKKQWQLIASLEAIKLALFQSTGQRMTLSPTHLQRDVDPSTLVSTGFNSSISNKDDGWVGQRTGVTVPSLSSSIDLNNGLRKKNAHTDVTEYLLSKVLTPEKLRKPEQMVQIQKNISKLGEILYILRPLVYVLSILCWGKRSWRPWFISFVIEIVSQVAVRKGYESVNNGRNHMMTLEKQEFNRRLKLMLLNVMRGAFYLKITRPRLERFCNRTESKPIISMAAGVLRDYLPLWEQIYFYTSAS</sequence>
<protein>
    <recommendedName>
        <fullName evidence="2">Peroxisomal membrane protein PEX16</fullName>
    </recommendedName>
</protein>
<name>A0A0B7MWW4_9FUNG</name>
<accession>A0A0B7MWW4</accession>
<evidence type="ECO:0000256" key="2">
    <source>
        <dbReference type="RuleBase" id="RU365003"/>
    </source>
</evidence>
<comment type="similarity">
    <text evidence="1 2">Belongs to the peroxin-16 family.</text>
</comment>
<evidence type="ECO:0000313" key="3">
    <source>
        <dbReference type="EMBL" id="CEP07775.1"/>
    </source>
</evidence>
<dbReference type="GO" id="GO:0005778">
    <property type="term" value="C:peroxisomal membrane"/>
    <property type="evidence" value="ECO:0007669"/>
    <property type="project" value="UniProtKB-SubCell"/>
</dbReference>
<dbReference type="EMBL" id="LN719426">
    <property type="protein sequence ID" value="CEP07775.1"/>
    <property type="molecule type" value="Genomic_DNA"/>
</dbReference>
<dbReference type="InterPro" id="IPR013919">
    <property type="entry name" value="Pex16"/>
</dbReference>
<proteinExistence type="inferred from homology"/>
<dbReference type="STRING" id="35722.A0A0B7MWW4"/>
<gene>
    <name evidence="3" type="primary">PARPA_01083.1 scaffold 1359</name>
</gene>
<reference evidence="3 4" key="1">
    <citation type="submission" date="2014-09" db="EMBL/GenBank/DDBJ databases">
        <authorList>
            <person name="Ellenberger Sabrina"/>
        </authorList>
    </citation>
    <scope>NUCLEOTIDE SEQUENCE [LARGE SCALE GENOMIC DNA]</scope>
    <source>
        <strain evidence="3 4">CBS 412.66</strain>
    </source>
</reference>
<comment type="subcellular location">
    <subcellularLocation>
        <location evidence="2">Peroxisome membrane</location>
    </subcellularLocation>
</comment>
<evidence type="ECO:0000313" key="4">
    <source>
        <dbReference type="Proteomes" id="UP000054107"/>
    </source>
</evidence>
<dbReference type="OrthoDB" id="2021143at2759"/>
<keyword evidence="2" id="KW-0962">Peroxisome biogenesis</keyword>
<dbReference type="PANTHER" id="PTHR13299">
    <property type="entry name" value="PEROXISOMAL MEMBRANE PROTEIN PEX16"/>
    <property type="match status" value="1"/>
</dbReference>
<keyword evidence="2" id="KW-0576">Peroxisome</keyword>
<evidence type="ECO:0000256" key="1">
    <source>
        <dbReference type="ARBA" id="ARBA00009505"/>
    </source>
</evidence>
<dbReference type="PANTHER" id="PTHR13299:SF0">
    <property type="entry name" value="PEROXISOMAL MEMBRANE PROTEIN PEX16"/>
    <property type="match status" value="1"/>
</dbReference>
<organism evidence="3 4">
    <name type="scientific">Parasitella parasitica</name>
    <dbReference type="NCBI Taxonomy" id="35722"/>
    <lineage>
        <taxon>Eukaryota</taxon>
        <taxon>Fungi</taxon>
        <taxon>Fungi incertae sedis</taxon>
        <taxon>Mucoromycota</taxon>
        <taxon>Mucoromycotina</taxon>
        <taxon>Mucoromycetes</taxon>
        <taxon>Mucorales</taxon>
        <taxon>Mucorineae</taxon>
        <taxon>Mucoraceae</taxon>
        <taxon>Parasitella</taxon>
    </lineage>
</organism>
<keyword evidence="4" id="KW-1185">Reference proteome</keyword>
<dbReference type="Proteomes" id="UP000054107">
    <property type="component" value="Unassembled WGS sequence"/>
</dbReference>
<dbReference type="Pfam" id="PF08610">
    <property type="entry name" value="Pex16"/>
    <property type="match status" value="1"/>
</dbReference>
<dbReference type="GO" id="GO:0007031">
    <property type="term" value="P:peroxisome organization"/>
    <property type="evidence" value="ECO:0007669"/>
    <property type="project" value="UniProtKB-KW"/>
</dbReference>
<dbReference type="AlphaFoldDB" id="A0A0B7MWW4"/>